<dbReference type="KEGG" id="barn:D1092_08145"/>
<dbReference type="Pfam" id="PF07996">
    <property type="entry name" value="T4SS"/>
    <property type="match status" value="1"/>
</dbReference>
<dbReference type="RefSeq" id="WP_120121382.1">
    <property type="nucleotide sequence ID" value="NZ_CP031844.2"/>
</dbReference>
<dbReference type="SUPFAM" id="SSF101082">
    <property type="entry name" value="Typo IV secretion system protein TraC"/>
    <property type="match status" value="1"/>
</dbReference>
<dbReference type="CDD" id="cd14262">
    <property type="entry name" value="VirB5_like"/>
    <property type="match status" value="1"/>
</dbReference>
<reference evidence="3" key="1">
    <citation type="submission" date="2019-07" db="EMBL/GenBank/DDBJ databases">
        <title>Bartonella kosoyii sp. nov. and Bartonella krasnovii sp. nov., two novel members of the Bartonella elizabethae complex sensu lato, isolated from black rats and wild desert rodent-fleas.</title>
        <authorList>
            <person name="Gutierrez R."/>
            <person name="Shalit T."/>
            <person name="Markus B."/>
            <person name="Yuan C."/>
            <person name="Nachum-Biala Y."/>
            <person name="Elad D."/>
            <person name="Harrus S."/>
        </authorList>
    </citation>
    <scope>NUCLEOTIDE SEQUENCE [LARGE SCALE GENOMIC DNA]</scope>
    <source>
        <strain evidence="3">OE 1-1</strain>
    </source>
</reference>
<evidence type="ECO:0000256" key="1">
    <source>
        <dbReference type="SAM" id="MobiDB-lite"/>
    </source>
</evidence>
<accession>A0A5B9D2Z3</accession>
<dbReference type="EMBL" id="CP031844">
    <property type="protein sequence ID" value="QEE12893.1"/>
    <property type="molecule type" value="Genomic_DNA"/>
</dbReference>
<dbReference type="Gene3D" id="1.20.58.430">
    <property type="entry name" value="Type IV secretion system, VirB5-domain"/>
    <property type="match status" value="1"/>
</dbReference>
<evidence type="ECO:0000313" key="3">
    <source>
        <dbReference type="Proteomes" id="UP000321311"/>
    </source>
</evidence>
<dbReference type="InterPro" id="IPR023220">
    <property type="entry name" value="T4SS_VirB5-domain"/>
</dbReference>
<evidence type="ECO:0000313" key="2">
    <source>
        <dbReference type="EMBL" id="QEE12893.1"/>
    </source>
</evidence>
<proteinExistence type="predicted"/>
<gene>
    <name evidence="2" type="ORF">D1092_08145</name>
</gene>
<dbReference type="AlphaFoldDB" id="A0A5B9D2Z3"/>
<dbReference type="Proteomes" id="UP000321311">
    <property type="component" value="Chromosome"/>
</dbReference>
<dbReference type="InterPro" id="IPR014158">
    <property type="entry name" value="T4SS_VirB5"/>
</dbReference>
<protein>
    <submittedName>
        <fullName evidence="2">Putative TrwJ4 protein or VirB5 protein</fullName>
    </submittedName>
</protein>
<organism evidence="2 3">
    <name type="scientific">Bartonella krasnovii</name>
    <dbReference type="NCBI Taxonomy" id="2267275"/>
    <lineage>
        <taxon>Bacteria</taxon>
        <taxon>Pseudomonadati</taxon>
        <taxon>Pseudomonadota</taxon>
        <taxon>Alphaproteobacteria</taxon>
        <taxon>Hyphomicrobiales</taxon>
        <taxon>Bartonellaceae</taxon>
        <taxon>Bartonella</taxon>
    </lineage>
</organism>
<dbReference type="GeneID" id="71062090"/>
<feature type="compositionally biased region" description="Pro residues" evidence="1">
    <location>
        <begin position="45"/>
        <end position="60"/>
    </location>
</feature>
<name>A0A5B9D2Z3_9HYPH</name>
<feature type="region of interest" description="Disordered" evidence="1">
    <location>
        <begin position="43"/>
        <end position="70"/>
    </location>
</feature>
<dbReference type="OrthoDB" id="7926666at2"/>
<sequence length="265" mass="30760">MKKRFVITGIIILWGMVNLAYAVNHRDIDDLNPRYRLFRLRPQKTPAPPAAPPVVQPPSTPAVKPTAPSPSLSIPPEKYLEIIELLKKRLALKKEQLSKTEKAYQTITKSQTTGSTQIDMIDFFLEEPESLYKKDQFSRESYKKVEEREKISGNFDAMEKILFARSQLTSYQDKTMALKNFENVKKRFDYLKNLLNELPTKNNLKEIADLRTYIIGVLALIQNESIKMQMSTHLGNAEHKLIKFKKREMNLEFFSHEKKGMPTIR</sequence>